<organism evidence="1 2">
    <name type="scientific">Oceanisphaera avium</name>
    <dbReference type="NCBI Taxonomy" id="1903694"/>
    <lineage>
        <taxon>Bacteria</taxon>
        <taxon>Pseudomonadati</taxon>
        <taxon>Pseudomonadota</taxon>
        <taxon>Gammaproteobacteria</taxon>
        <taxon>Aeromonadales</taxon>
        <taxon>Aeromonadaceae</taxon>
        <taxon>Oceanisphaera</taxon>
    </lineage>
</organism>
<reference evidence="2" key="1">
    <citation type="submission" date="2017-05" db="EMBL/GenBank/DDBJ databases">
        <authorList>
            <person name="Sung H."/>
        </authorList>
    </citation>
    <scope>NUCLEOTIDE SEQUENCE [LARGE SCALE GENOMIC DNA]</scope>
    <source>
        <strain evidence="2">AMac2203</strain>
    </source>
</reference>
<accession>A0A1Y0CV73</accession>
<dbReference type="Proteomes" id="UP000243793">
    <property type="component" value="Chromosome"/>
</dbReference>
<dbReference type="EMBL" id="CP021376">
    <property type="protein sequence ID" value="ART79240.1"/>
    <property type="molecule type" value="Genomic_DNA"/>
</dbReference>
<keyword evidence="2" id="KW-1185">Reference proteome</keyword>
<gene>
    <name evidence="1" type="ORF">CBP12_03005</name>
</gene>
<evidence type="ECO:0000313" key="1">
    <source>
        <dbReference type="EMBL" id="ART79240.1"/>
    </source>
</evidence>
<dbReference type="AlphaFoldDB" id="A0A1Y0CV73"/>
<protein>
    <recommendedName>
        <fullName evidence="3">MSHA biogenesis protein MshK</fullName>
    </recommendedName>
</protein>
<proteinExistence type="predicted"/>
<dbReference type="OrthoDB" id="5600737at2"/>
<sequence>MVSALLLLLASSGPLHDPTEPLAPPTLNTEPVSIHAPASAVPDFTLHAIFSGGHTSAIINNQRLVVGDTIQHYNVLRITASDVVLQGPKQTLTLTLFPSL</sequence>
<dbReference type="RefSeq" id="WP_086962821.1">
    <property type="nucleotide sequence ID" value="NZ_CP021376.1"/>
</dbReference>
<evidence type="ECO:0008006" key="3">
    <source>
        <dbReference type="Google" id="ProtNLM"/>
    </source>
</evidence>
<name>A0A1Y0CV73_9GAMM</name>
<dbReference type="KEGG" id="ocm:CBP12_03005"/>
<evidence type="ECO:0000313" key="2">
    <source>
        <dbReference type="Proteomes" id="UP000243793"/>
    </source>
</evidence>